<reference evidence="7 8" key="1">
    <citation type="submission" date="2015-04" db="EMBL/GenBank/DDBJ databases">
        <authorList>
            <person name="Syromyatnikov M.Y."/>
            <person name="Popov V.N."/>
        </authorList>
    </citation>
    <scope>NUCLEOTIDE SEQUENCE [LARGE SCALE GENOMIC DNA]</scope>
</reference>
<feature type="repeat" description="ANK" evidence="3">
    <location>
        <begin position="224"/>
        <end position="256"/>
    </location>
</feature>
<feature type="repeat" description="ANK" evidence="3">
    <location>
        <begin position="379"/>
        <end position="411"/>
    </location>
</feature>
<evidence type="ECO:0000313" key="8">
    <source>
        <dbReference type="Proteomes" id="UP000183832"/>
    </source>
</evidence>
<dbReference type="InterPro" id="IPR002110">
    <property type="entry name" value="Ankyrin_rpt"/>
</dbReference>
<keyword evidence="4" id="KW-0808">Transferase</keyword>
<dbReference type="AlphaFoldDB" id="A0A1J1IH75"/>
<protein>
    <recommendedName>
        <fullName evidence="4">Poly [ADP-ribose] polymerase</fullName>
        <shortName evidence="4">PARP</shortName>
        <ecNumber evidence="4">2.4.2.-</ecNumber>
    </recommendedName>
</protein>
<dbReference type="SMART" id="SM00454">
    <property type="entry name" value="SAM"/>
    <property type="match status" value="1"/>
</dbReference>
<feature type="repeat" description="ANK" evidence="3">
    <location>
        <begin position="657"/>
        <end position="689"/>
    </location>
</feature>
<feature type="repeat" description="ANK" evidence="3">
    <location>
        <begin position="539"/>
        <end position="571"/>
    </location>
</feature>
<feature type="repeat" description="ANK" evidence="3">
    <location>
        <begin position="343"/>
        <end position="378"/>
    </location>
</feature>
<name>A0A1J1IH75_9DIPT</name>
<dbReference type="InterPro" id="IPR001660">
    <property type="entry name" value="SAM"/>
</dbReference>
<sequence length="1141" mass="125619">MSSSDLRELFEACKTGDLVKVKKLLTTKNVNEIDTAGRRSTALHFASGYGRKDVVEFLLSNGADIAARDDGGLNPLHNACSFGHSEVVQILLDAGANPNACDNWNYTPLHEAVSKGKIDVCLALLQHGANAELRNSENKTPLDLADSSTKPILTGEYRKDELLEAARLGDEQRLLELLNPLNVNCHASDGRRSTPLHLASGYNRIRVVQILLQHGADVHAKDKGGLVPLHNSSSYGHLEVSQLLIKAGANVNASDLWSFTPLHEAASKSRIEVCSLLISEGADINFLNCHNKSPLDSAPRDLQERMTYEFKGISLIDACRQCDIVRIKKFLTTQTANFVHPFTGDTALHVVASSVFSKRKQVIEMLIRKGVQLNVKNKDFLTPLHVATENSHYDVMDYLIKNGANVNSVDGLGHTCLHRAARDDDVQAVRLLLSHSCDSTIVSLQGYTATQLAKENVLKILKDPPSDAIDLEMQLLEASKSGDLSTVKRVITSNPRIVNCRDIDGRHSTPLHFAAGYNRISVVEFLLESGADVHASDKGGLVPLHNASSYGHFEVSQLLIKAGANVNASDLWKFSPLHEAAAKGKQEIVKLLLKNGANPNLKNRDGASALDLVRDQEVADLLRGNAALLDAAKKGNLARIQRLLTPENINCRDSQGRNSTPLHLAAGYNNYEVAEYLLEQGADVNAQDKGGLIALHNASSYGHLEIAALLIKYNTQVNAVDKWMYTPLHEAAQKSRTQLCSLLLAHGADPFMKNQEGQTCLDLATADDVKSLLQDAMFARQPLNLSTSTYVPAPVSATIETVTLPSGNTVDLQITMPCLSARSCLSPIQGAESNVENTEDDKTTQIDYSDVSSFLSKLKLDHLNELFEREQITLEILAEMGHDDLKQVGVTAYGYRHKIIKGIATMRATRGFSFNSNPGTVLIDLLPNDKEYLMVEDEMQSTIRQHQRDNGNMGGVFNRYGIVRIQKIQNRKLWDRYVHRRHEVADENGGQFNEKMLFHGSPFINAIIQKGFDERHAYIGGMFGAGIYFAEHSSKSNQYVYGIGGSGCHVHQDKSCYQCHRSLLLCRVALGKSFLQFSALKISHSPPGHHSVIGRPSVGGLHFPEYVIYRGEQAYPEYLVTYQIANDKTVDEETDVEQLKS</sequence>
<feature type="domain" description="PARP catalytic" evidence="6">
    <location>
        <begin position="926"/>
        <end position="1131"/>
    </location>
</feature>
<dbReference type="SUPFAM" id="SSF56399">
    <property type="entry name" value="ADP-ribosylation"/>
    <property type="match status" value="1"/>
</dbReference>
<dbReference type="STRING" id="568069.A0A1J1IH75"/>
<dbReference type="OrthoDB" id="4772757at2759"/>
<evidence type="ECO:0000256" key="1">
    <source>
        <dbReference type="ARBA" id="ARBA00022737"/>
    </source>
</evidence>
<evidence type="ECO:0000259" key="5">
    <source>
        <dbReference type="PROSITE" id="PS50105"/>
    </source>
</evidence>
<keyword evidence="4" id="KW-0520">NAD</keyword>
<evidence type="ECO:0000256" key="2">
    <source>
        <dbReference type="ARBA" id="ARBA00023043"/>
    </source>
</evidence>
<dbReference type="GO" id="GO:0003950">
    <property type="term" value="F:NAD+ poly-ADP-ribosyltransferase activity"/>
    <property type="evidence" value="ECO:0007669"/>
    <property type="project" value="UniProtKB-UniRule"/>
</dbReference>
<dbReference type="PROSITE" id="PS50297">
    <property type="entry name" value="ANK_REP_REGION"/>
    <property type="match status" value="15"/>
</dbReference>
<dbReference type="Gene3D" id="3.90.228.10">
    <property type="match status" value="1"/>
</dbReference>
<dbReference type="Pfam" id="PF00023">
    <property type="entry name" value="Ank"/>
    <property type="match status" value="5"/>
</dbReference>
<feature type="repeat" description="ANK" evidence="3">
    <location>
        <begin position="572"/>
        <end position="604"/>
    </location>
</feature>
<gene>
    <name evidence="7" type="primary">putative Tankyrase</name>
    <name evidence="7" type="ORF">CLUMA_CG011926</name>
</gene>
<dbReference type="PRINTS" id="PR01415">
    <property type="entry name" value="ANKYRIN"/>
</dbReference>
<dbReference type="Pfam" id="PF12796">
    <property type="entry name" value="Ank_2"/>
    <property type="match status" value="5"/>
</dbReference>
<accession>A0A1J1IH75</accession>
<dbReference type="FunFam" id="3.90.228.10:FF:000001">
    <property type="entry name" value="Poly [ADP-ribose] polymerase tankyrase-2"/>
    <property type="match status" value="1"/>
</dbReference>
<dbReference type="SUPFAM" id="SSF48403">
    <property type="entry name" value="Ankyrin repeat"/>
    <property type="match status" value="3"/>
</dbReference>
<feature type="repeat" description="ANK" evidence="3">
    <location>
        <begin position="38"/>
        <end position="70"/>
    </location>
</feature>
<feature type="repeat" description="ANK" evidence="3">
    <location>
        <begin position="104"/>
        <end position="136"/>
    </location>
</feature>
<dbReference type="Gene3D" id="6.20.320.10">
    <property type="match status" value="1"/>
</dbReference>
<organism evidence="7 8">
    <name type="scientific">Clunio marinus</name>
    <dbReference type="NCBI Taxonomy" id="568069"/>
    <lineage>
        <taxon>Eukaryota</taxon>
        <taxon>Metazoa</taxon>
        <taxon>Ecdysozoa</taxon>
        <taxon>Arthropoda</taxon>
        <taxon>Hexapoda</taxon>
        <taxon>Insecta</taxon>
        <taxon>Pterygota</taxon>
        <taxon>Neoptera</taxon>
        <taxon>Endopterygota</taxon>
        <taxon>Diptera</taxon>
        <taxon>Nematocera</taxon>
        <taxon>Chironomoidea</taxon>
        <taxon>Chironomidae</taxon>
        <taxon>Clunio</taxon>
    </lineage>
</organism>
<dbReference type="PROSITE" id="PS50105">
    <property type="entry name" value="SAM_DOMAIN"/>
    <property type="match status" value="1"/>
</dbReference>
<evidence type="ECO:0000259" key="6">
    <source>
        <dbReference type="PROSITE" id="PS51059"/>
    </source>
</evidence>
<dbReference type="Gene3D" id="1.10.150.50">
    <property type="entry name" value="Transcription Factor, Ets-1"/>
    <property type="match status" value="1"/>
</dbReference>
<feature type="repeat" description="ANK" evidence="3">
    <location>
        <begin position="257"/>
        <end position="289"/>
    </location>
</feature>
<dbReference type="PANTHER" id="PTHR24123:SF141">
    <property type="entry name" value="ANKYRIN 2, ISOFORM U"/>
    <property type="match status" value="1"/>
</dbReference>
<dbReference type="SMART" id="SM00248">
    <property type="entry name" value="ANK"/>
    <property type="match status" value="18"/>
</dbReference>
<dbReference type="Proteomes" id="UP000183832">
    <property type="component" value="Unassembled WGS sequence"/>
</dbReference>
<dbReference type="CDD" id="cd01438">
    <property type="entry name" value="tankyrase_like"/>
    <property type="match status" value="1"/>
</dbReference>
<dbReference type="PROSITE" id="PS51059">
    <property type="entry name" value="PARP_CATALYTIC"/>
    <property type="match status" value="1"/>
</dbReference>
<dbReference type="InterPro" id="IPR013761">
    <property type="entry name" value="SAM/pointed_sf"/>
</dbReference>
<feature type="domain" description="SAM" evidence="5">
    <location>
        <begin position="846"/>
        <end position="909"/>
    </location>
</feature>
<dbReference type="InterPro" id="IPR036770">
    <property type="entry name" value="Ankyrin_rpt-contain_sf"/>
</dbReference>
<keyword evidence="4" id="KW-0328">Glycosyltransferase</keyword>
<proteinExistence type="predicted"/>
<dbReference type="FunFam" id="1.25.40.20:FF:000356">
    <property type="entry name" value="Poly [ADP-ribose] polymerase"/>
    <property type="match status" value="1"/>
</dbReference>
<feature type="repeat" description="ANK" evidence="3">
    <location>
        <begin position="690"/>
        <end position="722"/>
    </location>
</feature>
<evidence type="ECO:0000256" key="4">
    <source>
        <dbReference type="RuleBase" id="RU362114"/>
    </source>
</evidence>
<evidence type="ECO:0000313" key="7">
    <source>
        <dbReference type="EMBL" id="CRK99122.1"/>
    </source>
</evidence>
<feature type="repeat" description="ANK" evidence="3">
    <location>
        <begin position="506"/>
        <end position="538"/>
    </location>
</feature>
<feature type="repeat" description="ANK" evidence="3">
    <location>
        <begin position="191"/>
        <end position="223"/>
    </location>
</feature>
<feature type="repeat" description="ANK" evidence="3">
    <location>
        <begin position="71"/>
        <end position="103"/>
    </location>
</feature>
<dbReference type="InterPro" id="IPR012317">
    <property type="entry name" value="Poly(ADP-ribose)pol_cat_dom"/>
</dbReference>
<dbReference type="PROSITE" id="PS50088">
    <property type="entry name" value="ANK_REPEAT"/>
    <property type="match status" value="15"/>
</dbReference>
<dbReference type="SUPFAM" id="SSF47769">
    <property type="entry name" value="SAM/Pointed domain"/>
    <property type="match status" value="1"/>
</dbReference>
<dbReference type="PANTHER" id="PTHR24123">
    <property type="entry name" value="ANKYRIN REPEAT-CONTAINING"/>
    <property type="match status" value="1"/>
</dbReference>
<keyword evidence="1" id="KW-0677">Repeat</keyword>
<keyword evidence="2 3" id="KW-0040">ANK repeat</keyword>
<keyword evidence="8" id="KW-1185">Reference proteome</keyword>
<dbReference type="FunFam" id="1.25.40.20:FF:000009">
    <property type="entry name" value="Poly [ADP-ribose] polymerase"/>
    <property type="match status" value="2"/>
</dbReference>
<evidence type="ECO:0000256" key="3">
    <source>
        <dbReference type="PROSITE-ProRule" id="PRU00023"/>
    </source>
</evidence>
<dbReference type="Pfam" id="PF00644">
    <property type="entry name" value="PARP"/>
    <property type="match status" value="1"/>
</dbReference>
<dbReference type="EC" id="2.4.2.-" evidence="4"/>
<dbReference type="InterPro" id="IPR051165">
    <property type="entry name" value="Multifunctional_ANK_Repeat"/>
</dbReference>
<dbReference type="Gene3D" id="1.25.40.20">
    <property type="entry name" value="Ankyrin repeat-containing domain"/>
    <property type="match status" value="5"/>
</dbReference>
<dbReference type="Pfam" id="PF07647">
    <property type="entry name" value="SAM_2"/>
    <property type="match status" value="1"/>
</dbReference>
<feature type="repeat" description="ANK" evidence="3">
    <location>
        <begin position="723"/>
        <end position="755"/>
    </location>
</feature>
<dbReference type="EMBL" id="CVRI01000048">
    <property type="protein sequence ID" value="CRK99122.1"/>
    <property type="molecule type" value="Genomic_DNA"/>
</dbReference>
<feature type="repeat" description="ANK" evidence="3">
    <location>
        <begin position="412"/>
        <end position="444"/>
    </location>
</feature>